<dbReference type="InterPro" id="IPR002711">
    <property type="entry name" value="HNH"/>
</dbReference>
<comment type="caution">
    <text evidence="2">The sequence shown here is derived from an EMBL/GenBank/DDBJ whole genome shotgun (WGS) entry which is preliminary data.</text>
</comment>
<dbReference type="AlphaFoldDB" id="A0AAP8NND3"/>
<dbReference type="Proteomes" id="UP000235914">
    <property type="component" value="Unassembled WGS sequence"/>
</dbReference>
<sequence length="108" mass="12523">MPIKDKSKYPPDWKFISLRERHRAGNKCELCQATNHQAHPITGSKVILTVHHIQYLEGPENNAYPNLIVLCQRCHNRLDLGMRIRNARETRKTKTAPLDDLLNIKKLS</sequence>
<dbReference type="InterPro" id="IPR003615">
    <property type="entry name" value="HNH_nuc"/>
</dbReference>
<feature type="domain" description="HNH" evidence="1">
    <location>
        <begin position="28"/>
        <end position="77"/>
    </location>
</feature>
<proteinExistence type="predicted"/>
<dbReference type="EMBL" id="PJKN01000001">
    <property type="protein sequence ID" value="PNC57593.1"/>
    <property type="molecule type" value="Genomic_DNA"/>
</dbReference>
<protein>
    <recommendedName>
        <fullName evidence="1">HNH domain-containing protein</fullName>
    </recommendedName>
</protein>
<dbReference type="GO" id="GO:0004519">
    <property type="term" value="F:endonuclease activity"/>
    <property type="evidence" value="ECO:0007669"/>
    <property type="project" value="InterPro"/>
</dbReference>
<evidence type="ECO:0000313" key="2">
    <source>
        <dbReference type="EMBL" id="PNC57593.1"/>
    </source>
</evidence>
<dbReference type="GO" id="GO:0003676">
    <property type="term" value="F:nucleic acid binding"/>
    <property type="evidence" value="ECO:0007669"/>
    <property type="project" value="InterPro"/>
</dbReference>
<accession>A0AAP8NND3</accession>
<dbReference type="CDD" id="cd00085">
    <property type="entry name" value="HNHc"/>
    <property type="match status" value="1"/>
</dbReference>
<dbReference type="RefSeq" id="WP_102733904.1">
    <property type="nucleotide sequence ID" value="NZ_CP036293.1"/>
</dbReference>
<name>A0AAP8NND3_9BACT</name>
<dbReference type="Gene3D" id="1.10.30.50">
    <property type="match status" value="1"/>
</dbReference>
<dbReference type="Pfam" id="PF01844">
    <property type="entry name" value="HNH"/>
    <property type="match status" value="1"/>
</dbReference>
<organism evidence="2 3">
    <name type="scientific">Akkermansia muciniphila</name>
    <dbReference type="NCBI Taxonomy" id="239935"/>
    <lineage>
        <taxon>Bacteria</taxon>
        <taxon>Pseudomonadati</taxon>
        <taxon>Verrucomicrobiota</taxon>
        <taxon>Verrucomicrobiia</taxon>
        <taxon>Verrucomicrobiales</taxon>
        <taxon>Akkermansiaceae</taxon>
        <taxon>Akkermansia</taxon>
    </lineage>
</organism>
<evidence type="ECO:0000259" key="1">
    <source>
        <dbReference type="Pfam" id="PF01844"/>
    </source>
</evidence>
<gene>
    <name evidence="2" type="ORF">CXU09_00495</name>
</gene>
<evidence type="ECO:0000313" key="3">
    <source>
        <dbReference type="Proteomes" id="UP000235914"/>
    </source>
</evidence>
<dbReference type="GO" id="GO:0008270">
    <property type="term" value="F:zinc ion binding"/>
    <property type="evidence" value="ECO:0007669"/>
    <property type="project" value="InterPro"/>
</dbReference>
<reference evidence="2 3" key="1">
    <citation type="journal article" date="2017" name="BMC Genomics">
        <title>Genome sequencing of 39 Akkermansia muciniphila isolates reveals its population structure, genomic and functional diverisity, and global distribution in mammalian gut microbiotas.</title>
        <authorList>
            <person name="Guo X."/>
            <person name="Li S."/>
            <person name="Zhang J."/>
            <person name="Wu F."/>
            <person name="Li X."/>
            <person name="Wu D."/>
            <person name="Zhang M."/>
            <person name="Ou Z."/>
            <person name="Jie Z."/>
            <person name="Yan Q."/>
            <person name="Li P."/>
            <person name="Yi J."/>
            <person name="Peng Y."/>
        </authorList>
    </citation>
    <scope>NUCLEOTIDE SEQUENCE [LARGE SCALE GENOMIC DNA]</scope>
    <source>
        <strain evidence="2 3">GP43</strain>
    </source>
</reference>